<keyword evidence="3" id="KW-0813">Transport</keyword>
<evidence type="ECO:0000259" key="12">
    <source>
        <dbReference type="PROSITE" id="PS50042"/>
    </source>
</evidence>
<dbReference type="SMART" id="SM00100">
    <property type="entry name" value="cNMP"/>
    <property type="match status" value="1"/>
</dbReference>
<dbReference type="Gene3D" id="1.10.287.630">
    <property type="entry name" value="Helix hairpin bin"/>
    <property type="match status" value="1"/>
</dbReference>
<protein>
    <recommendedName>
        <fullName evidence="12">Cyclic nucleotide-binding domain-containing protein</fullName>
    </recommendedName>
</protein>
<dbReference type="SUPFAM" id="SSF81324">
    <property type="entry name" value="Voltage-gated potassium channels"/>
    <property type="match status" value="1"/>
</dbReference>
<dbReference type="Pfam" id="PF00027">
    <property type="entry name" value="cNMP_binding"/>
    <property type="match status" value="1"/>
</dbReference>
<comment type="similarity">
    <text evidence="2">Belongs to the cyclic nucleotide-gated cation channel (TC 1.A.1.5) family.</text>
</comment>
<evidence type="ECO:0000256" key="11">
    <source>
        <dbReference type="SAM" id="Phobius"/>
    </source>
</evidence>
<organism evidence="13 14">
    <name type="scientific">Ambrosia artemisiifolia</name>
    <name type="common">Common ragweed</name>
    <dbReference type="NCBI Taxonomy" id="4212"/>
    <lineage>
        <taxon>Eukaryota</taxon>
        <taxon>Viridiplantae</taxon>
        <taxon>Streptophyta</taxon>
        <taxon>Embryophyta</taxon>
        <taxon>Tracheophyta</taxon>
        <taxon>Spermatophyta</taxon>
        <taxon>Magnoliopsida</taxon>
        <taxon>eudicotyledons</taxon>
        <taxon>Gunneridae</taxon>
        <taxon>Pentapetalae</taxon>
        <taxon>asterids</taxon>
        <taxon>campanulids</taxon>
        <taxon>Asterales</taxon>
        <taxon>Asteraceae</taxon>
        <taxon>Asteroideae</taxon>
        <taxon>Heliantheae alliance</taxon>
        <taxon>Heliantheae</taxon>
        <taxon>Ambrosia</taxon>
    </lineage>
</organism>
<accession>A0AAD5BY17</accession>
<dbReference type="GO" id="GO:0034220">
    <property type="term" value="P:monoatomic ion transmembrane transport"/>
    <property type="evidence" value="ECO:0007669"/>
    <property type="project" value="UniProtKB-KW"/>
</dbReference>
<evidence type="ECO:0000256" key="3">
    <source>
        <dbReference type="ARBA" id="ARBA00022448"/>
    </source>
</evidence>
<feature type="transmembrane region" description="Helical" evidence="11">
    <location>
        <begin position="28"/>
        <end position="48"/>
    </location>
</feature>
<keyword evidence="7 11" id="KW-0472">Membrane</keyword>
<keyword evidence="4 11" id="KW-0812">Transmembrane</keyword>
<feature type="non-terminal residue" evidence="13">
    <location>
        <position position="492"/>
    </location>
</feature>
<dbReference type="InterPro" id="IPR000595">
    <property type="entry name" value="cNMP-bd_dom"/>
</dbReference>
<comment type="caution">
    <text evidence="13">The sequence shown here is derived from an EMBL/GenBank/DDBJ whole genome shotgun (WGS) entry which is preliminary data.</text>
</comment>
<dbReference type="Gene3D" id="1.10.287.70">
    <property type="match status" value="1"/>
</dbReference>
<dbReference type="CDD" id="cd00038">
    <property type="entry name" value="CAP_ED"/>
    <property type="match status" value="1"/>
</dbReference>
<evidence type="ECO:0000256" key="10">
    <source>
        <dbReference type="SAM" id="MobiDB-lite"/>
    </source>
</evidence>
<evidence type="ECO:0000256" key="5">
    <source>
        <dbReference type="ARBA" id="ARBA00022989"/>
    </source>
</evidence>
<feature type="transmembrane region" description="Helical" evidence="11">
    <location>
        <begin position="153"/>
        <end position="175"/>
    </location>
</feature>
<dbReference type="Gene3D" id="2.60.120.10">
    <property type="entry name" value="Jelly Rolls"/>
    <property type="match status" value="1"/>
</dbReference>
<evidence type="ECO:0000313" key="14">
    <source>
        <dbReference type="Proteomes" id="UP001206925"/>
    </source>
</evidence>
<name>A0AAD5BY17_AMBAR</name>
<keyword evidence="9" id="KW-0407">Ion channel</keyword>
<evidence type="ECO:0000256" key="4">
    <source>
        <dbReference type="ARBA" id="ARBA00022692"/>
    </source>
</evidence>
<keyword evidence="6" id="KW-0406">Ion transport</keyword>
<evidence type="ECO:0000256" key="6">
    <source>
        <dbReference type="ARBA" id="ARBA00023065"/>
    </source>
</evidence>
<evidence type="ECO:0000313" key="13">
    <source>
        <dbReference type="EMBL" id="KAI7730583.1"/>
    </source>
</evidence>
<dbReference type="PANTHER" id="PTHR45651:SF5">
    <property type="entry name" value="CYCLIC NUCLEOTIDE-GATED ION CHANNEL 1"/>
    <property type="match status" value="1"/>
</dbReference>
<gene>
    <name evidence="13" type="ORF">M8C21_005796</name>
</gene>
<dbReference type="PANTHER" id="PTHR45651">
    <property type="entry name" value="CYCLIC NUCLEOTIDE-GATED ION CHANNEL 15-RELATED-RELATED"/>
    <property type="match status" value="1"/>
</dbReference>
<evidence type="ECO:0000256" key="8">
    <source>
        <dbReference type="ARBA" id="ARBA00023286"/>
    </source>
</evidence>
<comment type="subcellular location">
    <subcellularLocation>
        <location evidence="1">Endomembrane system</location>
        <topology evidence="1">Multi-pass membrane protein</topology>
    </subcellularLocation>
</comment>
<dbReference type="InterPro" id="IPR014710">
    <property type="entry name" value="RmlC-like_jellyroll"/>
</dbReference>
<reference evidence="13" key="1">
    <citation type="submission" date="2022-06" db="EMBL/GenBank/DDBJ databases">
        <title>Uncovering the hologenomic basis of an extraordinary plant invasion.</title>
        <authorList>
            <person name="Bieker V.C."/>
            <person name="Martin M.D."/>
            <person name="Gilbert T."/>
            <person name="Hodgins K."/>
            <person name="Battlay P."/>
            <person name="Petersen B."/>
            <person name="Wilson J."/>
        </authorList>
    </citation>
    <scope>NUCLEOTIDE SEQUENCE</scope>
    <source>
        <strain evidence="13">AA19_3_7</strain>
        <tissue evidence="13">Leaf</tissue>
    </source>
</reference>
<proteinExistence type="inferred from homology"/>
<feature type="domain" description="Cyclic nucleotide-binding" evidence="12">
    <location>
        <begin position="263"/>
        <end position="355"/>
    </location>
</feature>
<dbReference type="EMBL" id="JAMZMK010010727">
    <property type="protein sequence ID" value="KAI7730583.1"/>
    <property type="molecule type" value="Genomic_DNA"/>
</dbReference>
<evidence type="ECO:0000256" key="2">
    <source>
        <dbReference type="ARBA" id="ARBA00010486"/>
    </source>
</evidence>
<evidence type="ECO:0000256" key="7">
    <source>
        <dbReference type="ARBA" id="ARBA00023136"/>
    </source>
</evidence>
<keyword evidence="8" id="KW-1071">Ligand-gated ion channel</keyword>
<evidence type="ECO:0000256" key="9">
    <source>
        <dbReference type="ARBA" id="ARBA00023303"/>
    </source>
</evidence>
<feature type="region of interest" description="Disordered" evidence="10">
    <location>
        <begin position="471"/>
        <end position="492"/>
    </location>
</feature>
<dbReference type="GO" id="GO:0012505">
    <property type="term" value="C:endomembrane system"/>
    <property type="evidence" value="ECO:0007669"/>
    <property type="project" value="UniProtKB-SubCell"/>
</dbReference>
<sequence>YFDHYTEDAWLKYPPRLLRIFRNPWPGVGFNLFSYMLGSHVFGALWYLGSIERETTCWEQACWKISPDNGTRVTECVHSSFDCDATSYIVKYLNSSCPIVEMDNRPFDFGIFLPALQSGIVNSTNLPQKLIYCFWWGLQTLSSLGQNLKTSTFFWEIVFAVCLSLLGVCLFSFLIGHMQTYLLSIMTSRRLEEMRVRREEVELWMYNRSLPQSLKRRIRRHEEYQWQETKGVNEDNLIRSFPKDIKRDIKRHLCLQLLKRVPLFEKMDGQLMDALCDRLKRVLYTEDSYILREGDPVDEMHFVMQGQLLTTTTDSGRVGFFNSEELNEGDICGEELFAWALDPDTPSNLPISTRTVQALEEVKAFALMADDLKFVVSQFKRQHSNHLIHTYRYYSQKWRSWAACFIQTAWRRHCRMKLEDLLWEKERLNNDLTGASCGSSHSLSATIYASRFAAYVLGGFRRKQTRKRRIPEKLPPLMLQKPTDPDFTAEDK</sequence>
<dbReference type="AlphaFoldDB" id="A0AAD5BY17"/>
<dbReference type="SUPFAM" id="SSF51206">
    <property type="entry name" value="cAMP-binding domain-like"/>
    <property type="match status" value="1"/>
</dbReference>
<evidence type="ECO:0000256" key="1">
    <source>
        <dbReference type="ARBA" id="ARBA00004127"/>
    </source>
</evidence>
<dbReference type="InterPro" id="IPR018490">
    <property type="entry name" value="cNMP-bd_dom_sf"/>
</dbReference>
<keyword evidence="14" id="KW-1185">Reference proteome</keyword>
<dbReference type="Proteomes" id="UP001206925">
    <property type="component" value="Unassembled WGS sequence"/>
</dbReference>
<keyword evidence="5 11" id="KW-1133">Transmembrane helix</keyword>
<dbReference type="PROSITE" id="PS50042">
    <property type="entry name" value="CNMP_BINDING_3"/>
    <property type="match status" value="1"/>
</dbReference>
<dbReference type="FunFam" id="2.60.120.10:FF:000024">
    <property type="entry name" value="Cyclic nucleotide-gated ion channel 1"/>
    <property type="match status" value="1"/>
</dbReference>